<dbReference type="InterPro" id="IPR013094">
    <property type="entry name" value="AB_hydrolase_3"/>
</dbReference>
<evidence type="ECO:0000256" key="1">
    <source>
        <dbReference type="ARBA" id="ARBA00022801"/>
    </source>
</evidence>
<proteinExistence type="predicted"/>
<dbReference type="GO" id="GO:0004061">
    <property type="term" value="F:arylformamidase activity"/>
    <property type="evidence" value="ECO:0007669"/>
    <property type="project" value="TreeGrafter"/>
</dbReference>
<reference evidence="3" key="1">
    <citation type="journal article" date="2023" name="Insect Mol. Biol.">
        <title>Genome sequencing provides insights into the evolution of gene families encoding plant cell wall-degrading enzymes in longhorned beetles.</title>
        <authorList>
            <person name="Shin N.R."/>
            <person name="Okamura Y."/>
            <person name="Kirsch R."/>
            <person name="Pauchet Y."/>
        </authorList>
    </citation>
    <scope>NUCLEOTIDE SEQUENCE</scope>
    <source>
        <strain evidence="3">AMC_N1</strain>
    </source>
</reference>
<gene>
    <name evidence="3" type="ORF">NQ318_011950</name>
</gene>
<evidence type="ECO:0000313" key="4">
    <source>
        <dbReference type="Proteomes" id="UP001162162"/>
    </source>
</evidence>
<keyword evidence="4" id="KW-1185">Reference proteome</keyword>
<evidence type="ECO:0000313" key="3">
    <source>
        <dbReference type="EMBL" id="KAJ8937145.1"/>
    </source>
</evidence>
<evidence type="ECO:0000259" key="2">
    <source>
        <dbReference type="Pfam" id="PF07859"/>
    </source>
</evidence>
<sequence length="238" mass="27025">MKPETLERFFGIQRIQQFTDAPILLHIHGGYWQEETLTHTNNSFPALSLHNYGIKYISVGYELCPNTNLHGIVNNIELAVYKCLEYAKRLKSRGLYLSGHSAGAHLVASLFKNFIPTLSTEDQKLFKSAFLLCGLYDLSPLVESQANQIIGLDEESAEDASPIHYSNFGTETSFHVVVAQHDSPVFRRQGKRLNDHIMSLGLHSRYILVENVDHYEIVEKLTEEEFPLTRHIVNVIIG</sequence>
<organism evidence="3 4">
    <name type="scientific">Aromia moschata</name>
    <dbReference type="NCBI Taxonomy" id="1265417"/>
    <lineage>
        <taxon>Eukaryota</taxon>
        <taxon>Metazoa</taxon>
        <taxon>Ecdysozoa</taxon>
        <taxon>Arthropoda</taxon>
        <taxon>Hexapoda</taxon>
        <taxon>Insecta</taxon>
        <taxon>Pterygota</taxon>
        <taxon>Neoptera</taxon>
        <taxon>Endopterygota</taxon>
        <taxon>Coleoptera</taxon>
        <taxon>Polyphaga</taxon>
        <taxon>Cucujiformia</taxon>
        <taxon>Chrysomeloidea</taxon>
        <taxon>Cerambycidae</taxon>
        <taxon>Cerambycinae</taxon>
        <taxon>Callichromatini</taxon>
        <taxon>Aromia</taxon>
    </lineage>
</organism>
<accession>A0AAV8XF23</accession>
<dbReference type="InterPro" id="IPR050300">
    <property type="entry name" value="GDXG_lipolytic_enzyme"/>
</dbReference>
<dbReference type="PANTHER" id="PTHR48081:SF33">
    <property type="entry name" value="KYNURENINE FORMAMIDASE"/>
    <property type="match status" value="1"/>
</dbReference>
<dbReference type="Gene3D" id="3.40.50.1820">
    <property type="entry name" value="alpha/beta hydrolase"/>
    <property type="match status" value="1"/>
</dbReference>
<comment type="caution">
    <text evidence="3">The sequence shown here is derived from an EMBL/GenBank/DDBJ whole genome shotgun (WGS) entry which is preliminary data.</text>
</comment>
<protein>
    <recommendedName>
        <fullName evidence="2">Alpha/beta hydrolase fold-3 domain-containing protein</fullName>
    </recommendedName>
</protein>
<dbReference type="PANTHER" id="PTHR48081">
    <property type="entry name" value="AB HYDROLASE SUPERFAMILY PROTEIN C4A8.06C"/>
    <property type="match status" value="1"/>
</dbReference>
<dbReference type="AlphaFoldDB" id="A0AAV8XF23"/>
<keyword evidence="1" id="KW-0378">Hydrolase</keyword>
<feature type="domain" description="Alpha/beta hydrolase fold-3" evidence="2">
    <location>
        <begin position="24"/>
        <end position="138"/>
    </location>
</feature>
<dbReference type="EMBL" id="JAPWTK010000678">
    <property type="protein sequence ID" value="KAJ8937145.1"/>
    <property type="molecule type" value="Genomic_DNA"/>
</dbReference>
<dbReference type="InterPro" id="IPR029058">
    <property type="entry name" value="AB_hydrolase_fold"/>
</dbReference>
<dbReference type="Pfam" id="PF07859">
    <property type="entry name" value="Abhydrolase_3"/>
    <property type="match status" value="1"/>
</dbReference>
<name>A0AAV8XF23_9CUCU</name>
<dbReference type="Proteomes" id="UP001162162">
    <property type="component" value="Unassembled WGS sequence"/>
</dbReference>
<dbReference type="SUPFAM" id="SSF53474">
    <property type="entry name" value="alpha/beta-Hydrolases"/>
    <property type="match status" value="1"/>
</dbReference>